<comment type="caution">
    <text evidence="1">The sequence shown here is derived from an EMBL/GenBank/DDBJ whole genome shotgun (WGS) entry which is preliminary data.</text>
</comment>
<name>A0A2H6K821_9APIC</name>
<evidence type="ECO:0000313" key="2">
    <source>
        <dbReference type="Proteomes" id="UP000236319"/>
    </source>
</evidence>
<organism evidence="1 2">
    <name type="scientific">Babesia ovata</name>
    <dbReference type="NCBI Taxonomy" id="189622"/>
    <lineage>
        <taxon>Eukaryota</taxon>
        <taxon>Sar</taxon>
        <taxon>Alveolata</taxon>
        <taxon>Apicomplexa</taxon>
        <taxon>Aconoidasida</taxon>
        <taxon>Piroplasmida</taxon>
        <taxon>Babesiidae</taxon>
        <taxon>Babesia</taxon>
    </lineage>
</organism>
<dbReference type="VEuPathDB" id="PiroplasmaDB:BOVATA_006450"/>
<reference evidence="1 2" key="1">
    <citation type="journal article" date="2017" name="BMC Genomics">
        <title>Whole-genome assembly of Babesia ovata and comparative genomics between closely related pathogens.</title>
        <authorList>
            <person name="Yamagishi J."/>
            <person name="Asada M."/>
            <person name="Hakimi H."/>
            <person name="Tanaka T.Q."/>
            <person name="Sugimoto C."/>
            <person name="Kawazu S."/>
        </authorList>
    </citation>
    <scope>NUCLEOTIDE SEQUENCE [LARGE SCALE GENOMIC DNA]</scope>
    <source>
        <strain evidence="1 2">Miyake</strain>
    </source>
</reference>
<dbReference type="GeneID" id="39872922"/>
<proteinExistence type="predicted"/>
<protein>
    <submittedName>
        <fullName evidence="1">Family transcriptional regulator, putative</fullName>
    </submittedName>
</protein>
<keyword evidence="2" id="KW-1185">Reference proteome</keyword>
<dbReference type="Proteomes" id="UP000236319">
    <property type="component" value="Unassembled WGS sequence"/>
</dbReference>
<evidence type="ECO:0000313" key="1">
    <source>
        <dbReference type="EMBL" id="GBE59152.1"/>
    </source>
</evidence>
<dbReference type="AlphaFoldDB" id="A0A2H6K821"/>
<gene>
    <name evidence="1" type="ORF">BOVATA_006450</name>
</gene>
<dbReference type="RefSeq" id="XP_028865395.1">
    <property type="nucleotide sequence ID" value="XM_029009562.1"/>
</dbReference>
<accession>A0A2H6K821</accession>
<sequence>MKAACVVPEVAGVLEVGVVEAAAVTADGDQQGTAVMCQKAEGAGDAGQAIFKHLISFATRQVMAMRLYAFVDCGVGETGEPRQHVPDGAGVPGLCGNVQVAGTQVTFEKIVECAQRLYDIVDELSNLLAAAVTVISQFAVLNCGGRHTVAAALEEHAEAAADVNVVIRPLICATHSELIDGAEQSVSDGQKDHGALGSLGGVRLFRRVVEDAVVEGSVVC</sequence>
<dbReference type="EMBL" id="BDSA01000001">
    <property type="protein sequence ID" value="GBE59152.1"/>
    <property type="molecule type" value="Genomic_DNA"/>
</dbReference>